<dbReference type="AlphaFoldDB" id="A0A381W370"/>
<keyword evidence="1" id="KW-0472">Membrane</keyword>
<dbReference type="PROSITE" id="PS50234">
    <property type="entry name" value="VWFA"/>
    <property type="match status" value="1"/>
</dbReference>
<feature type="domain" description="VWFA" evidence="2">
    <location>
        <begin position="98"/>
        <end position="271"/>
    </location>
</feature>
<dbReference type="Gene3D" id="3.40.50.410">
    <property type="entry name" value="von Willebrand factor, type A domain"/>
    <property type="match status" value="1"/>
</dbReference>
<protein>
    <recommendedName>
        <fullName evidence="2">VWFA domain-containing protein</fullName>
    </recommendedName>
</protein>
<evidence type="ECO:0000313" key="3">
    <source>
        <dbReference type="EMBL" id="SVA46980.1"/>
    </source>
</evidence>
<accession>A0A381W370</accession>
<dbReference type="InterPro" id="IPR017802">
    <property type="entry name" value="VWFA-rel_acidobac-type"/>
</dbReference>
<evidence type="ECO:0000259" key="2">
    <source>
        <dbReference type="PROSITE" id="PS50234"/>
    </source>
</evidence>
<dbReference type="CDD" id="cd00198">
    <property type="entry name" value="vWFA"/>
    <property type="match status" value="1"/>
</dbReference>
<dbReference type="SMART" id="SM00327">
    <property type="entry name" value="VWA"/>
    <property type="match status" value="1"/>
</dbReference>
<feature type="transmembrane region" description="Helical" evidence="1">
    <location>
        <begin position="14"/>
        <end position="33"/>
    </location>
</feature>
<dbReference type="SUPFAM" id="SSF53300">
    <property type="entry name" value="vWA-like"/>
    <property type="match status" value="1"/>
</dbReference>
<dbReference type="InterPro" id="IPR036465">
    <property type="entry name" value="vWFA_dom_sf"/>
</dbReference>
<dbReference type="Pfam" id="PF13519">
    <property type="entry name" value="VWA_2"/>
    <property type="match status" value="1"/>
</dbReference>
<keyword evidence="1" id="KW-0812">Transmembrane</keyword>
<evidence type="ECO:0000256" key="1">
    <source>
        <dbReference type="SAM" id="Phobius"/>
    </source>
</evidence>
<dbReference type="NCBIfam" id="TIGR03436">
    <property type="entry name" value="acidobact_VWFA"/>
    <property type="match status" value="1"/>
</dbReference>
<reference evidence="3" key="1">
    <citation type="submission" date="2018-05" db="EMBL/GenBank/DDBJ databases">
        <authorList>
            <person name="Lanie J.A."/>
            <person name="Ng W.-L."/>
            <person name="Kazmierczak K.M."/>
            <person name="Andrzejewski T.M."/>
            <person name="Davidsen T.M."/>
            <person name="Wayne K.J."/>
            <person name="Tettelin H."/>
            <person name="Glass J.I."/>
            <person name="Rusch D."/>
            <person name="Podicherti R."/>
            <person name="Tsui H.-C.T."/>
            <person name="Winkler M.E."/>
        </authorList>
    </citation>
    <scope>NUCLEOTIDE SEQUENCE</scope>
</reference>
<sequence length="320" mass="35475">MAGPGVLSMIGDQMGLTVAVLAVSMGAVGLAAAPEEQRRRRDGAEVFRAGVELVQMSATVVDETGRLVSDLDQDDFEVFEDGEPQTLTHFTRERIPLSLGVVLDVSQSMFGQRIDDARLALDQFLAELLDPLDEVFVTVFNHEPRVAVPWTIGPRRVRNRLNDIRPYGGTGIYDAMMEALPMFGLRVNQRAAVVLISDGSDTGSEADVRDVRRQLRRSDAFVYAIAIDAPDTRAINDRVNPHALREITTESGGYTEVVRDSPELGPATARIAAELDQQYTLTYMPDRPPDGSYRSIRVRVRDGEYRVRTRRGYVAEPRSP</sequence>
<dbReference type="EMBL" id="UINC01010570">
    <property type="protein sequence ID" value="SVA46980.1"/>
    <property type="molecule type" value="Genomic_DNA"/>
</dbReference>
<proteinExistence type="predicted"/>
<keyword evidence="1" id="KW-1133">Transmembrane helix</keyword>
<organism evidence="3">
    <name type="scientific">marine metagenome</name>
    <dbReference type="NCBI Taxonomy" id="408172"/>
    <lineage>
        <taxon>unclassified sequences</taxon>
        <taxon>metagenomes</taxon>
        <taxon>ecological metagenomes</taxon>
    </lineage>
</organism>
<gene>
    <name evidence="3" type="ORF">METZ01_LOCUS99834</name>
</gene>
<name>A0A381W370_9ZZZZ</name>
<dbReference type="InterPro" id="IPR002035">
    <property type="entry name" value="VWF_A"/>
</dbReference>